<organism evidence="9 11">
    <name type="scientific">Bursaphelenchus xylophilus</name>
    <name type="common">Pinewood nematode worm</name>
    <name type="synonym">Aphelenchoides xylophilus</name>
    <dbReference type="NCBI Taxonomy" id="6326"/>
    <lineage>
        <taxon>Eukaryota</taxon>
        <taxon>Metazoa</taxon>
        <taxon>Ecdysozoa</taxon>
        <taxon>Nematoda</taxon>
        <taxon>Chromadorea</taxon>
        <taxon>Rhabditida</taxon>
        <taxon>Tylenchina</taxon>
        <taxon>Tylenchomorpha</taxon>
        <taxon>Aphelenchoidea</taxon>
        <taxon>Aphelenchoididae</taxon>
        <taxon>Bursaphelenchus</taxon>
    </lineage>
</organism>
<dbReference type="eggNOG" id="KOG3645">
    <property type="taxonomic scope" value="Eukaryota"/>
</dbReference>
<name>A0A1I7S5C6_BURXY</name>
<dbReference type="GO" id="GO:0005230">
    <property type="term" value="F:extracellular ligand-gated monoatomic ion channel activity"/>
    <property type="evidence" value="ECO:0007669"/>
    <property type="project" value="InterPro"/>
</dbReference>
<proteinExistence type="inferred from homology"/>
<dbReference type="GO" id="GO:0016020">
    <property type="term" value="C:membrane"/>
    <property type="evidence" value="ECO:0007669"/>
    <property type="project" value="UniProtKB-SubCell"/>
</dbReference>
<evidence type="ECO:0000313" key="11">
    <source>
        <dbReference type="WBParaSite" id="BXY_0821100.1"/>
    </source>
</evidence>
<dbReference type="Proteomes" id="UP000095284">
    <property type="component" value="Unplaced"/>
</dbReference>
<dbReference type="Gene3D" id="2.70.170.10">
    <property type="entry name" value="Neurotransmitter-gated ion-channel ligand-binding domain"/>
    <property type="match status" value="1"/>
</dbReference>
<feature type="domain" description="Neurotransmitter-gated ion-channel transmembrane" evidence="7">
    <location>
        <begin position="215"/>
        <end position="301"/>
    </location>
</feature>
<feature type="transmembrane region" description="Helical" evidence="5">
    <location>
        <begin position="274"/>
        <end position="294"/>
    </location>
</feature>
<dbReference type="SMR" id="A0A1I7S5C6"/>
<feature type="domain" description="Neurotransmitter-gated ion-channel ligand-binding" evidence="6">
    <location>
        <begin position="2"/>
        <end position="208"/>
    </location>
</feature>
<feature type="transmembrane region" description="Helical" evidence="5">
    <location>
        <begin position="210"/>
        <end position="232"/>
    </location>
</feature>
<keyword evidence="2 5" id="KW-0812">Transmembrane</keyword>
<dbReference type="InterPro" id="IPR006201">
    <property type="entry name" value="Neur_channel"/>
</dbReference>
<evidence type="ECO:0000256" key="2">
    <source>
        <dbReference type="ARBA" id="ARBA00022692"/>
    </source>
</evidence>
<gene>
    <name evidence="8" type="ORF">BXYJ_LOCUS10022</name>
</gene>
<reference evidence="11" key="1">
    <citation type="submission" date="2016-11" db="UniProtKB">
        <authorList>
            <consortium name="WormBaseParasite"/>
        </authorList>
    </citation>
    <scope>IDENTIFICATION</scope>
</reference>
<dbReference type="OrthoDB" id="6097796at2759"/>
<comment type="similarity">
    <text evidence="5">Belongs to the ligand-gated ion channel (TC 1.A.9) family.</text>
</comment>
<dbReference type="CDD" id="cd19051">
    <property type="entry name" value="LGIC_TM_cation"/>
    <property type="match status" value="1"/>
</dbReference>
<evidence type="ECO:0000256" key="1">
    <source>
        <dbReference type="ARBA" id="ARBA00004141"/>
    </source>
</evidence>
<evidence type="ECO:0000313" key="9">
    <source>
        <dbReference type="Proteomes" id="UP000095284"/>
    </source>
</evidence>
<dbReference type="InterPro" id="IPR018000">
    <property type="entry name" value="Neurotransmitter_ion_chnl_CS"/>
</dbReference>
<dbReference type="EMBL" id="CAJFDI010000004">
    <property type="protein sequence ID" value="CAD5227583.1"/>
    <property type="molecule type" value="Genomic_DNA"/>
</dbReference>
<dbReference type="EMBL" id="CAJFCV020000004">
    <property type="protein sequence ID" value="CAG9117928.1"/>
    <property type="molecule type" value="Genomic_DNA"/>
</dbReference>
<dbReference type="SUPFAM" id="SSF90112">
    <property type="entry name" value="Neurotransmitter-gated ion-channel transmembrane pore"/>
    <property type="match status" value="1"/>
</dbReference>
<dbReference type="Pfam" id="PF02931">
    <property type="entry name" value="Neur_chan_LBD"/>
    <property type="match status" value="1"/>
</dbReference>
<dbReference type="Proteomes" id="UP000659654">
    <property type="component" value="Unassembled WGS sequence"/>
</dbReference>
<evidence type="ECO:0000313" key="10">
    <source>
        <dbReference type="Proteomes" id="UP000659654"/>
    </source>
</evidence>
<dbReference type="Proteomes" id="UP000582659">
    <property type="component" value="Unassembled WGS sequence"/>
</dbReference>
<dbReference type="Pfam" id="PF02932">
    <property type="entry name" value="Neur_chan_memb"/>
    <property type="match status" value="1"/>
</dbReference>
<sequence>MLLDHLLNKYDKRVRPWADHNLPVEIKATIVLGLLVDVASFLFNENQQLASFVISHTQQWTDPQLTWEPADWWNITEVTVPNALVWLPKLFIYNSVSTKDMLKPERYDIRLSYDGRIFVNIPQQVTSVCSLEVDLFPFDIQYCEITHASPLLTVHEQIVNVTDPPPESSFTGNPEYDIIDVHTCNYYINENSERRMGYIFVMHLKRRPSYYIIVMVVPTFLIAVLSVLGIFLTSSVNQPRTEKVTMGMGSLLSMIMMFGVIADEMPRTERFPLIGIYILAILMVIAAAIVVSTIQQTIHSRLVESGDLPSNCAYRLMLLTPFDCSNTKKYNCKNRMDRLEITEILENLQKTDLKLSFVVAYLQDIAASQRKFLHKMERGTWNEVVEIEWNRIFARMDIALLVLFQLTNAGVLFYFFYRGYQPPRPIPESL</sequence>
<dbReference type="FunFam" id="2.70.170.10:FF:000027">
    <property type="entry name" value="Ligand-Gated ion Channel"/>
    <property type="match status" value="1"/>
</dbReference>
<dbReference type="PANTHER" id="PTHR18945">
    <property type="entry name" value="NEUROTRANSMITTER GATED ION CHANNEL"/>
    <property type="match status" value="1"/>
</dbReference>
<dbReference type="PROSITE" id="PS00236">
    <property type="entry name" value="NEUROTR_ION_CHANNEL"/>
    <property type="match status" value="1"/>
</dbReference>
<evidence type="ECO:0000259" key="6">
    <source>
        <dbReference type="Pfam" id="PF02931"/>
    </source>
</evidence>
<dbReference type="WBParaSite" id="BXY_0821100.1">
    <property type="protein sequence ID" value="BXY_0821100.1"/>
    <property type="gene ID" value="BXY_0821100"/>
</dbReference>
<dbReference type="PRINTS" id="PR00252">
    <property type="entry name" value="NRIONCHANNEL"/>
</dbReference>
<dbReference type="SUPFAM" id="SSF63712">
    <property type="entry name" value="Nicotinic receptor ligand binding domain-like"/>
    <property type="match status" value="1"/>
</dbReference>
<dbReference type="InterPro" id="IPR038050">
    <property type="entry name" value="Neuro_actylchol_rec"/>
</dbReference>
<evidence type="ECO:0000256" key="5">
    <source>
        <dbReference type="RuleBase" id="RU000687"/>
    </source>
</evidence>
<keyword evidence="5" id="KW-0813">Transport</keyword>
<evidence type="ECO:0000256" key="3">
    <source>
        <dbReference type="ARBA" id="ARBA00022989"/>
    </source>
</evidence>
<protein>
    <submittedName>
        <fullName evidence="8">(pine wood nematode) hypothetical protein</fullName>
    </submittedName>
    <submittedName>
        <fullName evidence="11">Neur_chan_LBD domain-containing protein</fullName>
    </submittedName>
</protein>
<keyword evidence="10" id="KW-1185">Reference proteome</keyword>
<comment type="subcellular location">
    <subcellularLocation>
        <location evidence="1">Membrane</location>
        <topology evidence="1">Multi-pass membrane protein</topology>
    </subcellularLocation>
</comment>
<dbReference type="InterPro" id="IPR036734">
    <property type="entry name" value="Neur_chan_lig-bd_sf"/>
</dbReference>
<evidence type="ECO:0000256" key="4">
    <source>
        <dbReference type="ARBA" id="ARBA00023136"/>
    </source>
</evidence>
<keyword evidence="5" id="KW-0407">Ion channel</keyword>
<dbReference type="AlphaFoldDB" id="A0A1I7S5C6"/>
<keyword evidence="4 5" id="KW-0472">Membrane</keyword>
<dbReference type="InterPro" id="IPR036719">
    <property type="entry name" value="Neuro-gated_channel_TM_sf"/>
</dbReference>
<dbReference type="CDD" id="cd18989">
    <property type="entry name" value="LGIC_ECD_cation"/>
    <property type="match status" value="1"/>
</dbReference>
<dbReference type="Gene3D" id="1.20.58.390">
    <property type="entry name" value="Neurotransmitter-gated ion-channel transmembrane domain"/>
    <property type="match status" value="1"/>
</dbReference>
<evidence type="ECO:0000259" key="7">
    <source>
        <dbReference type="Pfam" id="PF02932"/>
    </source>
</evidence>
<feature type="transmembrane region" description="Helical" evidence="5">
    <location>
        <begin position="398"/>
        <end position="417"/>
    </location>
</feature>
<dbReference type="InterPro" id="IPR006029">
    <property type="entry name" value="Neurotrans-gated_channel_TM"/>
</dbReference>
<reference evidence="8" key="2">
    <citation type="submission" date="2020-09" db="EMBL/GenBank/DDBJ databases">
        <authorList>
            <person name="Kikuchi T."/>
        </authorList>
    </citation>
    <scope>NUCLEOTIDE SEQUENCE</scope>
    <source>
        <strain evidence="8">Ka4C1</strain>
    </source>
</reference>
<dbReference type="InterPro" id="IPR006202">
    <property type="entry name" value="Neur_chan_lig-bd"/>
</dbReference>
<keyword evidence="5" id="KW-0406">Ion transport</keyword>
<accession>A0A1I7S5C6</accession>
<feature type="transmembrane region" description="Helical" evidence="5">
    <location>
        <begin position="244"/>
        <end position="262"/>
    </location>
</feature>
<evidence type="ECO:0000313" key="8">
    <source>
        <dbReference type="EMBL" id="CAD5227583.1"/>
    </source>
</evidence>
<keyword evidence="3 5" id="KW-1133">Transmembrane helix</keyword>
<dbReference type="GO" id="GO:0004888">
    <property type="term" value="F:transmembrane signaling receptor activity"/>
    <property type="evidence" value="ECO:0007669"/>
    <property type="project" value="InterPro"/>
</dbReference>